<dbReference type="InterPro" id="IPR008965">
    <property type="entry name" value="CBM2/CBM3_carb-bd_dom_sf"/>
</dbReference>
<evidence type="ECO:0000259" key="3">
    <source>
        <dbReference type="PROSITE" id="PS50853"/>
    </source>
</evidence>
<evidence type="ECO:0000256" key="1">
    <source>
        <dbReference type="ARBA" id="ARBA00022737"/>
    </source>
</evidence>
<dbReference type="PANTHER" id="PTHR13817">
    <property type="entry name" value="TITIN"/>
    <property type="match status" value="1"/>
</dbReference>
<feature type="chain" id="PRO_5047138802" evidence="2">
    <location>
        <begin position="24"/>
        <end position="520"/>
    </location>
</feature>
<keyword evidence="2" id="KW-0732">Signal</keyword>
<dbReference type="InterPro" id="IPR013783">
    <property type="entry name" value="Ig-like_fold"/>
</dbReference>
<dbReference type="SUPFAM" id="SSF49384">
    <property type="entry name" value="Carbohydrate-binding domain"/>
    <property type="match status" value="1"/>
</dbReference>
<dbReference type="PROSITE" id="PS50853">
    <property type="entry name" value="FN3"/>
    <property type="match status" value="1"/>
</dbReference>
<dbReference type="CDD" id="cd08547">
    <property type="entry name" value="Type_II_cohesin"/>
    <property type="match status" value="1"/>
</dbReference>
<dbReference type="Proteomes" id="UP001168883">
    <property type="component" value="Unassembled WGS sequence"/>
</dbReference>
<keyword evidence="5" id="KW-1185">Reference proteome</keyword>
<dbReference type="SUPFAM" id="SSF49265">
    <property type="entry name" value="Fibronectin type III"/>
    <property type="match status" value="2"/>
</dbReference>
<dbReference type="Gene3D" id="2.60.40.10">
    <property type="entry name" value="Immunoglobulins"/>
    <property type="match status" value="2"/>
</dbReference>
<dbReference type="SUPFAM" id="SSF63446">
    <property type="entry name" value="Type I dockerin domain"/>
    <property type="match status" value="1"/>
</dbReference>
<protein>
    <submittedName>
        <fullName evidence="4">Fibronectin type III domain-containing protein</fullName>
    </submittedName>
</protein>
<dbReference type="RefSeq" id="WP_302881310.1">
    <property type="nucleotide sequence ID" value="NZ_JAUMKJ010000072.1"/>
</dbReference>
<evidence type="ECO:0000256" key="2">
    <source>
        <dbReference type="SAM" id="SignalP"/>
    </source>
</evidence>
<dbReference type="PANTHER" id="PTHR13817:SF173">
    <property type="entry name" value="FRAZZLED"/>
    <property type="match status" value="1"/>
</dbReference>
<dbReference type="EMBL" id="JAUMKJ010000072">
    <property type="protein sequence ID" value="MDO3681633.1"/>
    <property type="molecule type" value="Genomic_DNA"/>
</dbReference>
<organism evidence="4 5">
    <name type="scientific">Paenibacillus ehimensis</name>
    <dbReference type="NCBI Taxonomy" id="79264"/>
    <lineage>
        <taxon>Bacteria</taxon>
        <taxon>Bacillati</taxon>
        <taxon>Bacillota</taxon>
        <taxon>Bacilli</taxon>
        <taxon>Bacillales</taxon>
        <taxon>Paenibacillaceae</taxon>
        <taxon>Paenibacillus</taxon>
    </lineage>
</organism>
<dbReference type="PROSITE" id="PS00018">
    <property type="entry name" value="EF_HAND_1"/>
    <property type="match status" value="1"/>
</dbReference>
<feature type="signal peptide" evidence="2">
    <location>
        <begin position="1"/>
        <end position="23"/>
    </location>
</feature>
<dbReference type="InterPro" id="IPR002105">
    <property type="entry name" value="Dockerin_1_rpt"/>
</dbReference>
<gene>
    <name evidence="4" type="ORF">Q3C12_32075</name>
</gene>
<dbReference type="Pfam" id="PF00041">
    <property type="entry name" value="fn3"/>
    <property type="match status" value="1"/>
</dbReference>
<dbReference type="Gene3D" id="1.10.1330.10">
    <property type="entry name" value="Dockerin domain"/>
    <property type="match status" value="1"/>
</dbReference>
<feature type="domain" description="Fibronectin type-III" evidence="3">
    <location>
        <begin position="238"/>
        <end position="322"/>
    </location>
</feature>
<accession>A0ABT8VKW9</accession>
<evidence type="ECO:0000313" key="5">
    <source>
        <dbReference type="Proteomes" id="UP001168883"/>
    </source>
</evidence>
<dbReference type="CDD" id="cd00063">
    <property type="entry name" value="FN3"/>
    <property type="match status" value="1"/>
</dbReference>
<dbReference type="CDD" id="cd14254">
    <property type="entry name" value="Dockerin_II"/>
    <property type="match status" value="1"/>
</dbReference>
<dbReference type="Gene3D" id="2.60.40.680">
    <property type="match status" value="1"/>
</dbReference>
<comment type="caution">
    <text evidence="4">The sequence shown here is derived from an EMBL/GenBank/DDBJ whole genome shotgun (WGS) entry which is preliminary data.</text>
</comment>
<dbReference type="InterPro" id="IPR003961">
    <property type="entry name" value="FN3_dom"/>
</dbReference>
<name>A0ABT8VKW9_9BACL</name>
<dbReference type="InterPro" id="IPR036439">
    <property type="entry name" value="Dockerin_dom_sf"/>
</dbReference>
<sequence>MKRLSIGALLVIFFIAFASLVSAEELESSNSLKSTNDKASVPVPVWPAGSRLELKEHVGGAYTLTWTPAENAQYYAIYRNGRSWGRTPGNRPYYAERLDENTLYTYRVEAYNEGGPETDNGPQLTVRTEFRDNDGPAISSLQPAKNAVVNTPDPVISFVASDKGRGIERINVVLDASVSLFSKSYEGEKVVTVSAPAHGLSIGKHDLDIRAWDKIGNLAILKTSFTVAAAPSGPVWPEGSTLSASNVTSSSLTLNWTLAQGATGYRIYRDGSVAGSVYGSVYSYDVAGLQPDTTYTFTVEAVDAAGNVSQNNPATTVKTNAAQGTKEAVRLQVRPGFLNVGSVLELQMRADGAEDVYAFLEKLEYDPAKFKLLQASLHPEFGTEGTTAVKGYSAPAPDRVHVSGSLLGQTPGRSGNVSLAVLRFTVLQQGSGTFTLQPDSQLANSRGEIRTLPRPVTLTVRVGSVDFDQDGRIGLSDLVLISQHSGTRVGQPGYDSLYDLNNDGMIDGTDVQYVADKIAG</sequence>
<dbReference type="SMART" id="SM00060">
    <property type="entry name" value="FN3"/>
    <property type="match status" value="2"/>
</dbReference>
<dbReference type="InterPro" id="IPR018247">
    <property type="entry name" value="EF_Hand_1_Ca_BS"/>
</dbReference>
<keyword evidence="1" id="KW-0677">Repeat</keyword>
<proteinExistence type="predicted"/>
<dbReference type="Pfam" id="PF00404">
    <property type="entry name" value="Dockerin_1"/>
    <property type="match status" value="1"/>
</dbReference>
<reference evidence="4" key="1">
    <citation type="submission" date="2023-07" db="EMBL/GenBank/DDBJ databases">
        <authorList>
            <person name="Aktuganov G."/>
            <person name="Boyko T."/>
            <person name="Delegan Y."/>
            <person name="Galimzianova N."/>
            <person name="Gilvanova E."/>
            <person name="Korobov V."/>
            <person name="Kuzmina L."/>
            <person name="Melentiev A."/>
            <person name="Milman P."/>
            <person name="Ryabova A."/>
            <person name="Stupak E."/>
            <person name="Yasakov T."/>
            <person name="Zharikova N."/>
            <person name="Zhurenko E."/>
        </authorList>
    </citation>
    <scope>NUCLEOTIDE SEQUENCE</scope>
    <source>
        <strain evidence="4">IB-739</strain>
    </source>
</reference>
<evidence type="ECO:0000313" key="4">
    <source>
        <dbReference type="EMBL" id="MDO3681633.1"/>
    </source>
</evidence>
<dbReference type="InterPro" id="IPR036116">
    <property type="entry name" value="FN3_sf"/>
</dbReference>
<dbReference type="InterPro" id="IPR050964">
    <property type="entry name" value="Striated_Muscle_Regulatory"/>
</dbReference>